<dbReference type="PANTHER" id="PTHR33392">
    <property type="entry name" value="POLYISOPRENYL-TEICHOIC ACID--PEPTIDOGLYCAN TEICHOIC ACID TRANSFERASE TAGU"/>
    <property type="match status" value="1"/>
</dbReference>
<keyword evidence="5" id="KW-1185">Reference proteome</keyword>
<feature type="chain" id="PRO_5007837356" evidence="2">
    <location>
        <begin position="25"/>
        <end position="332"/>
    </location>
</feature>
<evidence type="ECO:0000256" key="1">
    <source>
        <dbReference type="ARBA" id="ARBA00006068"/>
    </source>
</evidence>
<organism evidence="4 5">
    <name type="scientific">Paenibacillus glacialis</name>
    <dbReference type="NCBI Taxonomy" id="494026"/>
    <lineage>
        <taxon>Bacteria</taxon>
        <taxon>Bacillati</taxon>
        <taxon>Bacillota</taxon>
        <taxon>Bacilli</taxon>
        <taxon>Bacillales</taxon>
        <taxon>Paenibacillaceae</taxon>
        <taxon>Paenibacillus</taxon>
    </lineage>
</organism>
<comment type="similarity">
    <text evidence="1">Belongs to the LytR/CpsA/Psr (LCP) family.</text>
</comment>
<evidence type="ECO:0000313" key="5">
    <source>
        <dbReference type="Proteomes" id="UP000076967"/>
    </source>
</evidence>
<dbReference type="Pfam" id="PF03816">
    <property type="entry name" value="LytR_cpsA_psr"/>
    <property type="match status" value="1"/>
</dbReference>
<dbReference type="RefSeq" id="WP_068534017.1">
    <property type="nucleotide sequence ID" value="NZ_LVJH01000025.1"/>
</dbReference>
<dbReference type="Proteomes" id="UP000076967">
    <property type="component" value="Unassembled WGS sequence"/>
</dbReference>
<dbReference type="Gene3D" id="3.40.630.190">
    <property type="entry name" value="LCP protein"/>
    <property type="match status" value="1"/>
</dbReference>
<protein>
    <submittedName>
        <fullName evidence="4">Transcriptional regulator</fullName>
    </submittedName>
</protein>
<dbReference type="AlphaFoldDB" id="A0A162MCF6"/>
<name>A0A162MCF6_9BACL</name>
<accession>A0A162MCF6</accession>
<evidence type="ECO:0000313" key="4">
    <source>
        <dbReference type="EMBL" id="OAB42083.1"/>
    </source>
</evidence>
<keyword evidence="2" id="KW-0732">Signal</keyword>
<evidence type="ECO:0000256" key="2">
    <source>
        <dbReference type="SAM" id="SignalP"/>
    </source>
</evidence>
<feature type="signal peptide" evidence="2">
    <location>
        <begin position="1"/>
        <end position="24"/>
    </location>
</feature>
<gene>
    <name evidence="4" type="ORF">PGLA_14605</name>
</gene>
<evidence type="ECO:0000259" key="3">
    <source>
        <dbReference type="Pfam" id="PF03816"/>
    </source>
</evidence>
<proteinExistence type="inferred from homology"/>
<dbReference type="InterPro" id="IPR050922">
    <property type="entry name" value="LytR/CpsA/Psr_CW_biosynth"/>
</dbReference>
<dbReference type="PANTHER" id="PTHR33392:SF6">
    <property type="entry name" value="POLYISOPRENYL-TEICHOIC ACID--PEPTIDOGLYCAN TEICHOIC ACID TRANSFERASE TAGU"/>
    <property type="match status" value="1"/>
</dbReference>
<dbReference type="STRING" id="494026.PGLA_14605"/>
<comment type="caution">
    <text evidence="4">The sequence shown here is derived from an EMBL/GenBank/DDBJ whole genome shotgun (WGS) entry which is preliminary data.</text>
</comment>
<sequence length="332" mass="37531">MKKRTKKMVIAAVVLVLIASGAFAFRKPLAMLAFDIFLSDQVEHALEEKSYKPLEGDPTTPKAETIAVQTKPFSILLLGTDQREDEPARSDTMIYAVLRPKESKVLLVSIPRDTYTEIIGKGKKDKINHAFAFGGQQMAKDTTEALLDHTLDYYATINFIGLRDAVDELGGVELPIQKDIVNKGADHEKFTIKANQSIYNGTDALNYVRYREDSDFNRTKRQQVFLDQVAKKMMNLNQVTKIPQLLDIMGTNLQTNMQPKFIIDLGKQLLTGSEMEITSFTVMGESMRLNGISYDRADEKDLKFAQDLIDNWMNTSTPTYQLLMPEDQDKSQ</sequence>
<dbReference type="InterPro" id="IPR004474">
    <property type="entry name" value="LytR_CpsA_psr"/>
</dbReference>
<feature type="domain" description="Cell envelope-related transcriptional attenuator" evidence="3">
    <location>
        <begin position="89"/>
        <end position="234"/>
    </location>
</feature>
<dbReference type="NCBIfam" id="TIGR00350">
    <property type="entry name" value="lytR_cpsA_psr"/>
    <property type="match status" value="1"/>
</dbReference>
<dbReference type="EMBL" id="LVJH01000025">
    <property type="protein sequence ID" value="OAB42083.1"/>
    <property type="molecule type" value="Genomic_DNA"/>
</dbReference>
<reference evidence="4 5" key="1">
    <citation type="submission" date="2016-03" db="EMBL/GenBank/DDBJ databases">
        <title>Draft genome sequence of Paenibacillus glacialis DSM 22343.</title>
        <authorList>
            <person name="Shin S.-K."/>
            <person name="Yi H."/>
        </authorList>
    </citation>
    <scope>NUCLEOTIDE SEQUENCE [LARGE SCALE GENOMIC DNA]</scope>
    <source>
        <strain evidence="4 5">DSM 22343</strain>
    </source>
</reference>